<feature type="compositionally biased region" description="Low complexity" evidence="1">
    <location>
        <begin position="9"/>
        <end position="25"/>
    </location>
</feature>
<organism evidence="2 3">
    <name type="scientific">Gigaspora margarita</name>
    <dbReference type="NCBI Taxonomy" id="4874"/>
    <lineage>
        <taxon>Eukaryota</taxon>
        <taxon>Fungi</taxon>
        <taxon>Fungi incertae sedis</taxon>
        <taxon>Mucoromycota</taxon>
        <taxon>Glomeromycotina</taxon>
        <taxon>Glomeromycetes</taxon>
        <taxon>Diversisporales</taxon>
        <taxon>Gigasporaceae</taxon>
        <taxon>Gigaspora</taxon>
    </lineage>
</organism>
<evidence type="ECO:0000256" key="1">
    <source>
        <dbReference type="SAM" id="MobiDB-lite"/>
    </source>
</evidence>
<accession>A0ABM8W2B7</accession>
<sequence>MHKVLKQNSYKTTSSQQGTSKSNSNSFKRIQLEKEFLLETECGITNYRIDKIKNTLIKNVKMGIVEKTKQLEKEILKKKFKNLKYKLKEKQTYRKMKKKEYTVWNMLVEVIPRRFKKKLSFLVVFQLFIGKNNSRVAKLKKKYLKRKSSKQKVKHLEGEENLEDTKKSVSPKANK</sequence>
<evidence type="ECO:0000313" key="2">
    <source>
        <dbReference type="EMBL" id="CAG8506998.1"/>
    </source>
</evidence>
<protein>
    <submittedName>
        <fullName evidence="2">18844_t:CDS:1</fullName>
    </submittedName>
</protein>
<dbReference type="EMBL" id="CAJVQB010000779">
    <property type="protein sequence ID" value="CAG8506998.1"/>
    <property type="molecule type" value="Genomic_DNA"/>
</dbReference>
<feature type="region of interest" description="Disordered" evidence="1">
    <location>
        <begin position="1"/>
        <end position="25"/>
    </location>
</feature>
<reference evidence="2 3" key="1">
    <citation type="submission" date="2021-06" db="EMBL/GenBank/DDBJ databases">
        <authorList>
            <person name="Kallberg Y."/>
            <person name="Tangrot J."/>
            <person name="Rosling A."/>
        </authorList>
    </citation>
    <scope>NUCLEOTIDE SEQUENCE [LARGE SCALE GENOMIC DNA]</scope>
    <source>
        <strain evidence="2 3">120-4 pot B 10/14</strain>
    </source>
</reference>
<gene>
    <name evidence="2" type="ORF">GMARGA_LOCUS2486</name>
</gene>
<feature type="region of interest" description="Disordered" evidence="1">
    <location>
        <begin position="149"/>
        <end position="175"/>
    </location>
</feature>
<comment type="caution">
    <text evidence="2">The sequence shown here is derived from an EMBL/GenBank/DDBJ whole genome shotgun (WGS) entry which is preliminary data.</text>
</comment>
<feature type="compositionally biased region" description="Basic and acidic residues" evidence="1">
    <location>
        <begin position="154"/>
        <end position="167"/>
    </location>
</feature>
<name>A0ABM8W2B7_GIGMA</name>
<keyword evidence="3" id="KW-1185">Reference proteome</keyword>
<proteinExistence type="predicted"/>
<evidence type="ECO:0000313" key="3">
    <source>
        <dbReference type="Proteomes" id="UP000789901"/>
    </source>
</evidence>
<dbReference type="Proteomes" id="UP000789901">
    <property type="component" value="Unassembled WGS sequence"/>
</dbReference>